<dbReference type="RefSeq" id="WP_184014856.1">
    <property type="nucleotide sequence ID" value="NZ_JACIJC010000001.1"/>
</dbReference>
<dbReference type="Proteomes" id="UP000549617">
    <property type="component" value="Unassembled WGS sequence"/>
</dbReference>
<comment type="similarity">
    <text evidence="1 2">Belongs to the phD/YefM antitoxin family.</text>
</comment>
<dbReference type="Gene3D" id="3.40.1620.10">
    <property type="entry name" value="YefM-like domain"/>
    <property type="match status" value="1"/>
</dbReference>
<keyword evidence="4" id="KW-1185">Reference proteome</keyword>
<dbReference type="InterPro" id="IPR036165">
    <property type="entry name" value="YefM-like_sf"/>
</dbReference>
<comment type="caution">
    <text evidence="3">The sequence shown here is derived from an EMBL/GenBank/DDBJ whole genome shotgun (WGS) entry which is preliminary data.</text>
</comment>
<proteinExistence type="inferred from homology"/>
<accession>A0A7W9AF22</accession>
<dbReference type="InterPro" id="IPR051416">
    <property type="entry name" value="phD-YefM_TA_antitoxins"/>
</dbReference>
<evidence type="ECO:0000256" key="1">
    <source>
        <dbReference type="ARBA" id="ARBA00009981"/>
    </source>
</evidence>
<dbReference type="NCBIfam" id="TIGR01552">
    <property type="entry name" value="phd_fam"/>
    <property type="match status" value="1"/>
</dbReference>
<comment type="function">
    <text evidence="2">Antitoxin component of a type II toxin-antitoxin (TA) system.</text>
</comment>
<evidence type="ECO:0000256" key="2">
    <source>
        <dbReference type="RuleBase" id="RU362080"/>
    </source>
</evidence>
<name>A0A7W9AF22_9SPHN</name>
<dbReference type="EMBL" id="JACIJC010000001">
    <property type="protein sequence ID" value="MBB5684490.1"/>
    <property type="molecule type" value="Genomic_DNA"/>
</dbReference>
<dbReference type="SUPFAM" id="SSF143120">
    <property type="entry name" value="YefM-like"/>
    <property type="match status" value="1"/>
</dbReference>
<evidence type="ECO:0000313" key="3">
    <source>
        <dbReference type="EMBL" id="MBB5684490.1"/>
    </source>
</evidence>
<dbReference type="PANTHER" id="PTHR35377:SF4">
    <property type="entry name" value="PREVENT-HOST-DEATH FAMILY PROTEIN"/>
    <property type="match status" value="1"/>
</dbReference>
<dbReference type="PANTHER" id="PTHR35377">
    <property type="entry name" value="ANTITOXIN VAPB49-RELATED-RELATED"/>
    <property type="match status" value="1"/>
</dbReference>
<organism evidence="3 4">
    <name type="scientific">Sphingobium boeckii</name>
    <dbReference type="NCBI Taxonomy" id="1082345"/>
    <lineage>
        <taxon>Bacteria</taxon>
        <taxon>Pseudomonadati</taxon>
        <taxon>Pseudomonadota</taxon>
        <taxon>Alphaproteobacteria</taxon>
        <taxon>Sphingomonadales</taxon>
        <taxon>Sphingomonadaceae</taxon>
        <taxon>Sphingobium</taxon>
    </lineage>
</organism>
<evidence type="ECO:0000313" key="4">
    <source>
        <dbReference type="Proteomes" id="UP000549617"/>
    </source>
</evidence>
<reference evidence="3 4" key="1">
    <citation type="submission" date="2020-08" db="EMBL/GenBank/DDBJ databases">
        <title>Genomic Encyclopedia of Type Strains, Phase IV (KMG-IV): sequencing the most valuable type-strain genomes for metagenomic binning, comparative biology and taxonomic classification.</title>
        <authorList>
            <person name="Goeker M."/>
        </authorList>
    </citation>
    <scope>NUCLEOTIDE SEQUENCE [LARGE SCALE GENOMIC DNA]</scope>
    <source>
        <strain evidence="3 4">DSM 25079</strain>
    </source>
</reference>
<dbReference type="Pfam" id="PF02604">
    <property type="entry name" value="PhdYeFM_antitox"/>
    <property type="match status" value="1"/>
</dbReference>
<protein>
    <recommendedName>
        <fullName evidence="2">Antitoxin</fullName>
    </recommendedName>
</protein>
<gene>
    <name evidence="3" type="ORF">FHS49_000481</name>
</gene>
<dbReference type="InterPro" id="IPR006442">
    <property type="entry name" value="Antitoxin_Phd/YefM"/>
</dbReference>
<sequence>MSASVNVHDAKTNFSKLLERAHAGEEIILAKAGKPYAKLVPIEPKEPKPRRTPGGWPELRNIPASVWFDPLPDDELDAWEGKYSNIL</sequence>
<dbReference type="AlphaFoldDB" id="A0A7W9AF22"/>